<evidence type="ECO:0000313" key="1">
    <source>
        <dbReference type="EMBL" id="OAN42244.1"/>
    </source>
</evidence>
<dbReference type="Proteomes" id="UP000078396">
    <property type="component" value="Unassembled WGS sequence"/>
</dbReference>
<sequence>MLVNPDLLRAFAAQVDTAAAAIAATNIGTTAETAGDGLPGSETQWASRQVGVHLRLIAEDIASDIASMGEAVRGMGDSYQVTDEALADNFTELF</sequence>
<organism evidence="1 2">
    <name type="scientific">Mycolicibacterium iranicum</name>
    <name type="common">Mycobacterium iranicum</name>
    <dbReference type="NCBI Taxonomy" id="912594"/>
    <lineage>
        <taxon>Bacteria</taxon>
        <taxon>Bacillati</taxon>
        <taxon>Actinomycetota</taxon>
        <taxon>Actinomycetes</taxon>
        <taxon>Mycobacteriales</taxon>
        <taxon>Mycobacteriaceae</taxon>
        <taxon>Mycolicibacterium</taxon>
    </lineage>
</organism>
<protein>
    <submittedName>
        <fullName evidence="1">Uncharacterized protein</fullName>
    </submittedName>
</protein>
<comment type="caution">
    <text evidence="1">The sequence shown here is derived from an EMBL/GenBank/DDBJ whole genome shotgun (WGS) entry which is preliminary data.</text>
</comment>
<gene>
    <name evidence="1" type="ORF">A4X20_00560</name>
</gene>
<dbReference type="EMBL" id="LWCS01000001">
    <property type="protein sequence ID" value="OAN42244.1"/>
    <property type="molecule type" value="Genomic_DNA"/>
</dbReference>
<name>A0A178M4D9_MYCIR</name>
<dbReference type="OrthoDB" id="4626779at2"/>
<reference evidence="1 2" key="1">
    <citation type="submission" date="2016-04" db="EMBL/GenBank/DDBJ databases">
        <title>Draft Genome Sequences of Staphylococcus capitis Strain H36, S. capitis Strain H65, S. cohnii Strain H62, S. hominis Strain H69, Mycobacterium iranicum Strain H39, Plantibacter sp. Strain H53, Pseudomonas oryzihabitans Strain H72, and Microbacterium sp. Strain H83, isolated from residential settings.</title>
        <authorList>
            <person name="Lymperopoulou D."/>
            <person name="Adams R.I."/>
            <person name="Lindow S."/>
            <person name="Coil D.A."/>
            <person name="Jospin G."/>
            <person name="Eisen J.A."/>
        </authorList>
    </citation>
    <scope>NUCLEOTIDE SEQUENCE [LARGE SCALE GENOMIC DNA]</scope>
    <source>
        <strain evidence="1 2">H39</strain>
    </source>
</reference>
<proteinExistence type="predicted"/>
<evidence type="ECO:0000313" key="2">
    <source>
        <dbReference type="Proteomes" id="UP000078396"/>
    </source>
</evidence>
<accession>A0A178M4D9</accession>
<dbReference type="AlphaFoldDB" id="A0A178M4D9"/>